<dbReference type="EMBL" id="DWYS01000012">
    <property type="protein sequence ID" value="HJB06436.1"/>
    <property type="molecule type" value="Genomic_DNA"/>
</dbReference>
<comment type="caution">
    <text evidence="2">The sequence shown here is derived from an EMBL/GenBank/DDBJ whole genome shotgun (WGS) entry which is preliminary data.</text>
</comment>
<reference evidence="2" key="1">
    <citation type="journal article" date="2021" name="PeerJ">
        <title>Extensive microbial diversity within the chicken gut microbiome revealed by metagenomics and culture.</title>
        <authorList>
            <person name="Gilroy R."/>
            <person name="Ravi A."/>
            <person name="Getino M."/>
            <person name="Pursley I."/>
            <person name="Horton D.L."/>
            <person name="Alikhan N.F."/>
            <person name="Baker D."/>
            <person name="Gharbi K."/>
            <person name="Hall N."/>
            <person name="Watson M."/>
            <person name="Adriaenssens E.M."/>
            <person name="Foster-Nyarko E."/>
            <person name="Jarju S."/>
            <person name="Secka A."/>
            <person name="Antonio M."/>
            <person name="Oren A."/>
            <person name="Chaudhuri R.R."/>
            <person name="La Ragione R."/>
            <person name="Hildebrand F."/>
            <person name="Pallen M.J."/>
        </authorList>
    </citation>
    <scope>NUCLEOTIDE SEQUENCE</scope>
    <source>
        <strain evidence="2">CHK188-4685</strain>
    </source>
</reference>
<protein>
    <submittedName>
        <fullName evidence="2">Stp1/IreP family PP2C-type Ser/Thr phosphatase</fullName>
    </submittedName>
</protein>
<dbReference type="PROSITE" id="PS51746">
    <property type="entry name" value="PPM_2"/>
    <property type="match status" value="1"/>
</dbReference>
<evidence type="ECO:0000259" key="1">
    <source>
        <dbReference type="PROSITE" id="PS51746"/>
    </source>
</evidence>
<feature type="domain" description="PPM-type phosphatase" evidence="1">
    <location>
        <begin position="2"/>
        <end position="240"/>
    </location>
</feature>
<organism evidence="2 3">
    <name type="scientific">Candidatus Enterocloster faecavium</name>
    <dbReference type="NCBI Taxonomy" id="2838560"/>
    <lineage>
        <taxon>Bacteria</taxon>
        <taxon>Bacillati</taxon>
        <taxon>Bacillota</taxon>
        <taxon>Clostridia</taxon>
        <taxon>Lachnospirales</taxon>
        <taxon>Lachnospiraceae</taxon>
        <taxon>Enterocloster</taxon>
    </lineage>
</organism>
<dbReference type="SUPFAM" id="SSF81606">
    <property type="entry name" value="PP2C-like"/>
    <property type="match status" value="1"/>
</dbReference>
<dbReference type="PANTHER" id="PTHR47992">
    <property type="entry name" value="PROTEIN PHOSPHATASE"/>
    <property type="match status" value="1"/>
</dbReference>
<sequence>MRAYALTDVGRVRAMNQDYIYSSPEPVGGLPNLFLVADGMGGHKAGDFASRYMVENLVVYLSRHPGNGVIAQMKEGIDAVNRGLYEESLKHEDFYGMGCTLVAAVAEGDTLYVANVGDSRLYLIHGNLIHQVTRDHSYVEEMVAKGQMERGSEAYNSQKNIITRAMGIGPVVQTDFFEVNLEEGDYILMCSDGLSNMVEKQEICRIVSGEGSLKEKASALIAAANKEGGRDNIAVVLVEPLGNGGEPYC</sequence>
<dbReference type="SMART" id="SM00331">
    <property type="entry name" value="PP2C_SIG"/>
    <property type="match status" value="1"/>
</dbReference>
<dbReference type="InterPro" id="IPR001932">
    <property type="entry name" value="PPM-type_phosphatase-like_dom"/>
</dbReference>
<proteinExistence type="predicted"/>
<dbReference type="Proteomes" id="UP000886804">
    <property type="component" value="Unassembled WGS sequence"/>
</dbReference>
<dbReference type="SMART" id="SM00332">
    <property type="entry name" value="PP2Cc"/>
    <property type="match status" value="1"/>
</dbReference>
<gene>
    <name evidence="2" type="ORF">H9716_01040</name>
</gene>
<reference evidence="2" key="2">
    <citation type="submission" date="2021-04" db="EMBL/GenBank/DDBJ databases">
        <authorList>
            <person name="Gilroy R."/>
        </authorList>
    </citation>
    <scope>NUCLEOTIDE SEQUENCE</scope>
    <source>
        <strain evidence="2">CHK188-4685</strain>
    </source>
</reference>
<evidence type="ECO:0000313" key="3">
    <source>
        <dbReference type="Proteomes" id="UP000886804"/>
    </source>
</evidence>
<dbReference type="AlphaFoldDB" id="A0A9D2L5R8"/>
<name>A0A9D2L5R8_9FIRM</name>
<dbReference type="NCBIfam" id="NF033484">
    <property type="entry name" value="Stp1_PP2C_phos"/>
    <property type="match status" value="1"/>
</dbReference>
<dbReference type="InterPro" id="IPR036457">
    <property type="entry name" value="PPM-type-like_dom_sf"/>
</dbReference>
<evidence type="ECO:0000313" key="2">
    <source>
        <dbReference type="EMBL" id="HJB06436.1"/>
    </source>
</evidence>
<dbReference type="Gene3D" id="3.60.40.10">
    <property type="entry name" value="PPM-type phosphatase domain"/>
    <property type="match status" value="1"/>
</dbReference>
<dbReference type="CDD" id="cd00143">
    <property type="entry name" value="PP2Cc"/>
    <property type="match status" value="1"/>
</dbReference>
<dbReference type="Pfam" id="PF13672">
    <property type="entry name" value="PP2C_2"/>
    <property type="match status" value="1"/>
</dbReference>
<dbReference type="InterPro" id="IPR015655">
    <property type="entry name" value="PP2C"/>
</dbReference>
<dbReference type="GO" id="GO:0004722">
    <property type="term" value="F:protein serine/threonine phosphatase activity"/>
    <property type="evidence" value="ECO:0007669"/>
    <property type="project" value="InterPro"/>
</dbReference>
<accession>A0A9D2L5R8</accession>